<dbReference type="PANTHER" id="PTHR43392">
    <property type="entry name" value="AAA-TYPE ATPASE FAMILY PROTEIN / ANKYRIN REPEAT FAMILY PROTEIN"/>
    <property type="match status" value="1"/>
</dbReference>
<dbReference type="Pfam" id="PF17866">
    <property type="entry name" value="AAA_lid_6"/>
    <property type="match status" value="2"/>
</dbReference>
<feature type="compositionally biased region" description="Low complexity" evidence="6">
    <location>
        <begin position="1250"/>
        <end position="1262"/>
    </location>
</feature>
<dbReference type="InterPro" id="IPR041627">
    <property type="entry name" value="AAA_lid_6"/>
</dbReference>
<keyword evidence="9" id="KW-1185">Reference proteome</keyword>
<dbReference type="GeneID" id="89936359"/>
<keyword evidence="5" id="KW-0175">Coiled coil</keyword>
<dbReference type="InterPro" id="IPR003593">
    <property type="entry name" value="AAA+_ATPase"/>
</dbReference>
<dbReference type="EMBL" id="MU853362">
    <property type="protein sequence ID" value="KAK4108523.1"/>
    <property type="molecule type" value="Genomic_DNA"/>
</dbReference>
<dbReference type="GO" id="GO:0005524">
    <property type="term" value="F:ATP binding"/>
    <property type="evidence" value="ECO:0007669"/>
    <property type="project" value="UniProtKB-KW"/>
</dbReference>
<organism evidence="8 9">
    <name type="scientific">Canariomyces notabilis</name>
    <dbReference type="NCBI Taxonomy" id="2074819"/>
    <lineage>
        <taxon>Eukaryota</taxon>
        <taxon>Fungi</taxon>
        <taxon>Dikarya</taxon>
        <taxon>Ascomycota</taxon>
        <taxon>Pezizomycotina</taxon>
        <taxon>Sordariomycetes</taxon>
        <taxon>Sordariomycetidae</taxon>
        <taxon>Sordariales</taxon>
        <taxon>Chaetomiaceae</taxon>
        <taxon>Canariomyces</taxon>
    </lineage>
</organism>
<sequence>MASLQDPDRRAARLRTRFRETVSGNRQVRTRQDAELFLEAIRGQQPPAQCVEVLVSSPHGLEAVANAIRFDLSRSFIFTHTLPFLRYLSDPGVKTLVYGQLLEKVLLVVVNPPIVLNELIKLFDARQIPDDGLYAFAWLAVELVLLPLDVNVDVSAVIKSVSDGQQFLNSQDHATRELGYKLQNVLQIRGSGEQPSGPNGPGGRHDNDFSDFRHIRIYPTPDEFLSNQLPYYQTAREVFETDEEKRPAAHLDNQFRLLREDMLAELREDVKAAFGKKGGRNSFVTCLGGLVPSGIDIEDEATGRYKRCTLLLKCYAGLNFLQNHDSASARKKYLQDQPNLLKHQSFGVLCRGQEVFAFAFVERDIDKLAKSPPVVCLQLTDDHGLRNALLALTLPGKELVQFIMVGTPVFAYEPVLVGLQRMTDVPLFHLLVNPASASNFGSETSARLQLLVERIEKAGQGSRSLCIVLRPATGLTSKVEIDESQLAALLLALKNPVSLIQGPPGTGKSFIGAQIARCFVTAGLRILVLSYTNHALDQFLEDLIKAGIEPSSMVRLGAKNRCTSTTLPLLLSEQKGKYRRSRVAWDLINSLRITLAGSGRELKDAFRKYQHVSVGWADISEYLEFSDEGPHFLDALRVPTANGEWKRAGRRGKQVGPDYLYLRWIKGEDPGIFARELPGSAKAVWDMPRSVREQHAQRWMKSLAEEVLEIIQELSRQVNEMQDKIDVHFSEADVSILLQKSIIGCTTTGAAKYASLIRSAKPDVVLVEEAGEILESHILTALTATVKHLVLIGDHKQLRPKINNYALSVEKGDGFDLNVSLFERLINQGTPYATLHKQHRMTPEISVFARKLTYPDLLDAPQTSDRPQIHGLRDRVVFLNHGKQEDSDNQLRDRRDPSIKESKKNVFEAEMVLRCVKYFGQQGYSSDKIVVLTPYLGQLRVIQDVLRKNNHDPTISEMDKAELIRAGLISEAAASLDRKPLRVSTIGLAFYCPSPPSVYNYQGEESDIVIASLTRSNESGDIGFMAAPERLNVLITRARNCIILIGNMNTFMRSKKGKATWHPFFQLLKERGHLYDGLPVKCEKHPERTAVLKEPIDFDKSCPDGGCTEPCGEPLKCGVHVCRSRCHRVVDHSRAECNQLVEKLCDRQHRTKVRCGKQKDGCSECIQEDREQERRIKRDLQLEEDRRRREEEYTRKLQEIQDELEHQRRVNKYHADEEIRKQTLDQHQSELAALKDAEVKLRERNKRSAELAAQAPERAQAQAEKRTREEPSHASPDEAAWSDDAKSDWEFQKQFEMAQSKPLVELMDKLMDMIGLEEVKKEFLRIKSRVEIDVRRGTSMALGRFSCAMLGNPGTAGKTTVARLYAQFLSEIGVIPGTSFKENTGAGLANIGVSGCNKLIEEILNNGGGVLFIDEAYQLTSGNNPGGGAVLDYLLAEVENLRGKVVFILAGYRKQMESFFAHNQGLPSRFPIEMAFADYTDDELLRILELKVNERYNHAMDCEDGLRGLYCRIVARRIGRGRGKEGFGNARAVENALEVIAGRQADRIRQARKNGSKPDDLLFTKEDLIGPEPAGALANCPAWKKLQDLIGLGAVKEAVGSLVDSIQQNYLRELAEQPLIEYSLNKVFLGNPGTGKTTVAKLYGEILVALGLLSKGEVVVKNPSDFVGGALGQSEQQTKGILAATLGKVLVIDEAYGLYGGGGNQGASSDPYKTAVIDTIVAEVQSVPGDDRCVLLLGYKDQMEKMFQNVNPGLSRRFPIASGFVFEDFSDDELRKIFNLKVKSQGYQTTESGTNVAMEILKRARNRPNFGNAGEVDILLNDAKARHQKRFSKGEASSADLLEPLDFDEDCDRAERAETNIRSLFEGTVGCEQTVSLLQGYQDTARTLRALGMDPKQNIPFNFLFRGPPGTGKTTTAKKMGQVFYDMGFLATSEVVECSATDLIGQYVGQTGPKVQQLLDKALGKVLFVDEAYRLAEGHFAKEAMDELVDLVTKERYFKKLIIILAGYEADINRLMSVNSGLTSRFPATVNFRALTADECISLMLQLLTTQKDALKAKGKELDLTCLERPTEQFRRVLLGEFTKLGAQQSWASARDVQELARASFNRVLGDKEGLARGVLALNENAIVEELQAMWKERESRASSAKPATLDLGDIFQLQNAPTPCAAGPPKMSTAISTTQATAKDPEDGDESPGEPQQPVQDAAMRAEIDNGYRPRHAQRDAGVSDEVWEQLQRDRQAEEEREEEYRRLQEAARKATADAREKIVTRLLEEKKRREMEEAAKKKLMEMCACPAGFNWIKQKGGYRCAGGSHWMSDAQLGFKE</sequence>
<feature type="region of interest" description="Disordered" evidence="6">
    <location>
        <begin position="1245"/>
        <end position="1285"/>
    </location>
</feature>
<feature type="domain" description="AAA+ ATPase" evidence="7">
    <location>
        <begin position="494"/>
        <end position="905"/>
    </location>
</feature>
<dbReference type="InterPro" id="IPR027417">
    <property type="entry name" value="P-loop_NTPase"/>
</dbReference>
<evidence type="ECO:0000256" key="3">
    <source>
        <dbReference type="ARBA" id="ARBA00022806"/>
    </source>
</evidence>
<evidence type="ECO:0000256" key="1">
    <source>
        <dbReference type="ARBA" id="ARBA00010378"/>
    </source>
</evidence>
<proteinExistence type="inferred from homology"/>
<evidence type="ECO:0000256" key="2">
    <source>
        <dbReference type="ARBA" id="ARBA00022741"/>
    </source>
</evidence>
<feature type="region of interest" description="Disordered" evidence="6">
    <location>
        <begin position="2161"/>
        <end position="2201"/>
    </location>
</feature>
<keyword evidence="2" id="KW-0547">Nucleotide-binding</keyword>
<dbReference type="FunFam" id="3.40.50.300:FF:000216">
    <property type="entry name" value="Type VII secretion ATPase EccA"/>
    <property type="match status" value="3"/>
</dbReference>
<evidence type="ECO:0000256" key="5">
    <source>
        <dbReference type="SAM" id="Coils"/>
    </source>
</evidence>
<evidence type="ECO:0000313" key="8">
    <source>
        <dbReference type="EMBL" id="KAK4108523.1"/>
    </source>
</evidence>
<dbReference type="GO" id="GO:0016887">
    <property type="term" value="F:ATP hydrolysis activity"/>
    <property type="evidence" value="ECO:0007669"/>
    <property type="project" value="InterPro"/>
</dbReference>
<dbReference type="Gene3D" id="1.10.8.60">
    <property type="match status" value="2"/>
</dbReference>
<feature type="domain" description="AAA+ ATPase" evidence="7">
    <location>
        <begin position="1899"/>
        <end position="2036"/>
    </location>
</feature>
<dbReference type="Gene3D" id="3.40.50.300">
    <property type="entry name" value="P-loop containing nucleotide triphosphate hydrolases"/>
    <property type="match status" value="5"/>
</dbReference>
<feature type="domain" description="AAA+ ATPase" evidence="7">
    <location>
        <begin position="1343"/>
        <end position="1490"/>
    </location>
</feature>
<dbReference type="GO" id="GO:0004386">
    <property type="term" value="F:helicase activity"/>
    <property type="evidence" value="ECO:0007669"/>
    <property type="project" value="InterPro"/>
</dbReference>
<dbReference type="PANTHER" id="PTHR43392:SF2">
    <property type="entry name" value="AAA-TYPE ATPASE FAMILY PROTEIN _ ANKYRIN REPEAT FAMILY PROTEIN"/>
    <property type="match status" value="1"/>
</dbReference>
<accession>A0AAN6T8C0</accession>
<feature type="coiled-coil region" evidence="5">
    <location>
        <begin position="700"/>
        <end position="731"/>
    </location>
</feature>
<protein>
    <submittedName>
        <fullName evidence="8">P-loop containing nucleoside triphosphate hydrolase protein</fullName>
    </submittedName>
</protein>
<keyword evidence="8" id="KW-0378">Hydrolase</keyword>
<evidence type="ECO:0000259" key="7">
    <source>
        <dbReference type="SMART" id="SM00382"/>
    </source>
</evidence>
<name>A0AAN6T8C0_9PEZI</name>
<dbReference type="InterPro" id="IPR000641">
    <property type="entry name" value="CbxX/CfxQ"/>
</dbReference>
<dbReference type="Pfam" id="PF00004">
    <property type="entry name" value="AAA"/>
    <property type="match status" value="3"/>
</dbReference>
<evidence type="ECO:0000256" key="6">
    <source>
        <dbReference type="SAM" id="MobiDB-lite"/>
    </source>
</evidence>
<reference evidence="8" key="2">
    <citation type="submission" date="2023-05" db="EMBL/GenBank/DDBJ databases">
        <authorList>
            <consortium name="Lawrence Berkeley National Laboratory"/>
            <person name="Steindorff A."/>
            <person name="Hensen N."/>
            <person name="Bonometti L."/>
            <person name="Westerberg I."/>
            <person name="Brannstrom I.O."/>
            <person name="Guillou S."/>
            <person name="Cros-Aarteil S."/>
            <person name="Calhoun S."/>
            <person name="Haridas S."/>
            <person name="Kuo A."/>
            <person name="Mondo S."/>
            <person name="Pangilinan J."/>
            <person name="Riley R."/>
            <person name="Labutti K."/>
            <person name="Andreopoulos B."/>
            <person name="Lipzen A."/>
            <person name="Chen C."/>
            <person name="Yanf M."/>
            <person name="Daum C."/>
            <person name="Ng V."/>
            <person name="Clum A."/>
            <person name="Ohm R."/>
            <person name="Martin F."/>
            <person name="Silar P."/>
            <person name="Natvig D."/>
            <person name="Lalanne C."/>
            <person name="Gautier V."/>
            <person name="Ament-Velasquez S.L."/>
            <person name="Kruys A."/>
            <person name="Hutchinson M.I."/>
            <person name="Powell A.J."/>
            <person name="Barry K."/>
            <person name="Miller A.N."/>
            <person name="Grigoriev I.V."/>
            <person name="Debuchy R."/>
            <person name="Gladieux P."/>
            <person name="Thoren M.H."/>
            <person name="Johannesson H."/>
        </authorList>
    </citation>
    <scope>NUCLEOTIDE SEQUENCE</scope>
    <source>
        <strain evidence="8">CBS 508.74</strain>
    </source>
</reference>
<dbReference type="CDD" id="cd17936">
    <property type="entry name" value="EEXXEc_NFX1"/>
    <property type="match status" value="1"/>
</dbReference>
<evidence type="ECO:0000256" key="4">
    <source>
        <dbReference type="ARBA" id="ARBA00022840"/>
    </source>
</evidence>
<gene>
    <name evidence="8" type="ORF">N656DRAFT_717897</name>
</gene>
<reference evidence="8" key="1">
    <citation type="journal article" date="2023" name="Mol. Phylogenet. Evol.">
        <title>Genome-scale phylogeny and comparative genomics of the fungal order Sordariales.</title>
        <authorList>
            <person name="Hensen N."/>
            <person name="Bonometti L."/>
            <person name="Westerberg I."/>
            <person name="Brannstrom I.O."/>
            <person name="Guillou S."/>
            <person name="Cros-Aarteil S."/>
            <person name="Calhoun S."/>
            <person name="Haridas S."/>
            <person name="Kuo A."/>
            <person name="Mondo S."/>
            <person name="Pangilinan J."/>
            <person name="Riley R."/>
            <person name="LaButti K."/>
            <person name="Andreopoulos B."/>
            <person name="Lipzen A."/>
            <person name="Chen C."/>
            <person name="Yan M."/>
            <person name="Daum C."/>
            <person name="Ng V."/>
            <person name="Clum A."/>
            <person name="Steindorff A."/>
            <person name="Ohm R.A."/>
            <person name="Martin F."/>
            <person name="Silar P."/>
            <person name="Natvig D.O."/>
            <person name="Lalanne C."/>
            <person name="Gautier V."/>
            <person name="Ament-Velasquez S.L."/>
            <person name="Kruys A."/>
            <person name="Hutchinson M.I."/>
            <person name="Powell A.J."/>
            <person name="Barry K."/>
            <person name="Miller A.N."/>
            <person name="Grigoriev I.V."/>
            <person name="Debuchy R."/>
            <person name="Gladieux P."/>
            <person name="Hiltunen Thoren M."/>
            <person name="Johannesson H."/>
        </authorList>
    </citation>
    <scope>NUCLEOTIDE SEQUENCE</scope>
    <source>
        <strain evidence="8">CBS 508.74</strain>
    </source>
</reference>
<dbReference type="SMART" id="SM00382">
    <property type="entry name" value="AAA"/>
    <property type="match status" value="4"/>
</dbReference>
<feature type="coiled-coil region" evidence="5">
    <location>
        <begin position="2229"/>
        <end position="2259"/>
    </location>
</feature>
<dbReference type="RefSeq" id="XP_064666093.1">
    <property type="nucleotide sequence ID" value="XM_064812234.1"/>
</dbReference>
<dbReference type="Pfam" id="PF13086">
    <property type="entry name" value="AAA_11"/>
    <property type="match status" value="1"/>
</dbReference>
<dbReference type="InterPro" id="IPR041679">
    <property type="entry name" value="DNA2/NAM7-like_C"/>
</dbReference>
<dbReference type="CDD" id="cd00009">
    <property type="entry name" value="AAA"/>
    <property type="match status" value="2"/>
</dbReference>
<dbReference type="Proteomes" id="UP001302812">
    <property type="component" value="Unassembled WGS sequence"/>
</dbReference>
<comment type="caution">
    <text evidence="8">The sequence shown here is derived from an EMBL/GenBank/DDBJ whole genome shotgun (WGS) entry which is preliminary data.</text>
</comment>
<dbReference type="CDD" id="cd06008">
    <property type="entry name" value="NF-X1-zinc-finger"/>
    <property type="match status" value="1"/>
</dbReference>
<feature type="domain" description="AAA+ ATPase" evidence="7">
    <location>
        <begin position="1622"/>
        <end position="1741"/>
    </location>
</feature>
<keyword evidence="3" id="KW-0347">Helicase</keyword>
<dbReference type="InterPro" id="IPR003959">
    <property type="entry name" value="ATPase_AAA_core"/>
</dbReference>
<dbReference type="SUPFAM" id="SSF52540">
    <property type="entry name" value="P-loop containing nucleoside triphosphate hydrolases"/>
    <property type="match status" value="4"/>
</dbReference>
<dbReference type="Pfam" id="PF13087">
    <property type="entry name" value="AAA_12"/>
    <property type="match status" value="1"/>
</dbReference>
<comment type="similarity">
    <text evidence="1">Belongs to the CbxX/CfxQ family.</text>
</comment>
<evidence type="ECO:0000313" key="9">
    <source>
        <dbReference type="Proteomes" id="UP001302812"/>
    </source>
</evidence>
<keyword evidence="4" id="KW-0067">ATP-binding</keyword>
<feature type="compositionally biased region" description="Basic and acidic residues" evidence="6">
    <location>
        <begin position="1263"/>
        <end position="1276"/>
    </location>
</feature>
<dbReference type="InterPro" id="IPR050773">
    <property type="entry name" value="CbxX/CfxQ_RuBisCO_ESX"/>
</dbReference>
<dbReference type="FunFam" id="1.10.8.60:FF:000159">
    <property type="entry name" value="p-loop containing nucleoside triphosphate hydrolase protein"/>
    <property type="match status" value="1"/>
</dbReference>
<dbReference type="CDD" id="cd18808">
    <property type="entry name" value="SF1_C_Upf1"/>
    <property type="match status" value="1"/>
</dbReference>
<dbReference type="InterPro" id="IPR047187">
    <property type="entry name" value="SF1_C_Upf1"/>
</dbReference>
<dbReference type="PRINTS" id="PR00819">
    <property type="entry name" value="CBXCFQXSUPER"/>
</dbReference>
<dbReference type="InterPro" id="IPR041677">
    <property type="entry name" value="DNA2/NAM7_AAA_11"/>
</dbReference>
<dbReference type="FunFam" id="1.10.8.60:FF:000160">
    <property type="entry name" value="WGS project CABT00000000 data, contig 2.55"/>
    <property type="match status" value="1"/>
</dbReference>
<dbReference type="FunFam" id="3.40.50.300:FF:001660">
    <property type="entry name" value="NF-X1 finger and helicase protein, putative"/>
    <property type="match status" value="1"/>
</dbReference>